<gene>
    <name evidence="2" type="ORF">Tci_878364</name>
</gene>
<sequence>GANSAANEVANNYLKHKGEGIKKSEQEMLKIATAECLAAGAGSDACSTRSSLLQLSAMRDQVITAACSGGASADCSTAVRGATAEGYQVLFTKEGKASEVAFGKVIGFFATSGNYLYKALSGGSSAAVKTGQAISTVTSPVAELVPTAEKILTPSSFGKATIAEDPVLLGIWNDSL</sequence>
<feature type="non-terminal residue" evidence="2">
    <location>
        <position position="1"/>
    </location>
</feature>
<name>A0A699T7C5_TANCI</name>
<evidence type="ECO:0000313" key="2">
    <source>
        <dbReference type="EMBL" id="GFD06395.1"/>
    </source>
</evidence>
<reference evidence="2" key="1">
    <citation type="journal article" date="2019" name="Sci. Rep.">
        <title>Draft genome of Tanacetum cinerariifolium, the natural source of mosquito coil.</title>
        <authorList>
            <person name="Yamashiro T."/>
            <person name="Shiraishi A."/>
            <person name="Satake H."/>
            <person name="Nakayama K."/>
        </authorList>
    </citation>
    <scope>NUCLEOTIDE SEQUENCE</scope>
</reference>
<proteinExistence type="predicted"/>
<organism evidence="2">
    <name type="scientific">Tanacetum cinerariifolium</name>
    <name type="common">Dalmatian daisy</name>
    <name type="synonym">Chrysanthemum cinerariifolium</name>
    <dbReference type="NCBI Taxonomy" id="118510"/>
    <lineage>
        <taxon>Eukaryota</taxon>
        <taxon>Viridiplantae</taxon>
        <taxon>Streptophyta</taxon>
        <taxon>Embryophyta</taxon>
        <taxon>Tracheophyta</taxon>
        <taxon>Spermatophyta</taxon>
        <taxon>Magnoliopsida</taxon>
        <taxon>eudicotyledons</taxon>
        <taxon>Gunneridae</taxon>
        <taxon>Pentapetalae</taxon>
        <taxon>asterids</taxon>
        <taxon>campanulids</taxon>
        <taxon>Asterales</taxon>
        <taxon>Asteraceae</taxon>
        <taxon>Asteroideae</taxon>
        <taxon>Anthemideae</taxon>
        <taxon>Anthemidinae</taxon>
        <taxon>Tanacetum</taxon>
    </lineage>
</organism>
<feature type="non-terminal residue" evidence="2">
    <location>
        <position position="176"/>
    </location>
</feature>
<accession>A0A699T7C5</accession>
<dbReference type="Pfam" id="PF21726">
    <property type="entry name" value="DUF6862"/>
    <property type="match status" value="1"/>
</dbReference>
<protein>
    <recommendedName>
        <fullName evidence="1">DUF6862 domain-containing protein</fullName>
    </recommendedName>
</protein>
<dbReference type="AlphaFoldDB" id="A0A699T7C5"/>
<dbReference type="InterPro" id="IPR049271">
    <property type="entry name" value="DUF6862"/>
</dbReference>
<dbReference type="EMBL" id="BKCJ011224566">
    <property type="protein sequence ID" value="GFD06395.1"/>
    <property type="molecule type" value="Genomic_DNA"/>
</dbReference>
<comment type="caution">
    <text evidence="2">The sequence shown here is derived from an EMBL/GenBank/DDBJ whole genome shotgun (WGS) entry which is preliminary data.</text>
</comment>
<evidence type="ECO:0000259" key="1">
    <source>
        <dbReference type="Pfam" id="PF21726"/>
    </source>
</evidence>
<feature type="domain" description="DUF6862" evidence="1">
    <location>
        <begin position="25"/>
        <end position="88"/>
    </location>
</feature>